<protein>
    <submittedName>
        <fullName evidence="1">Uncharacterized protein</fullName>
    </submittedName>
</protein>
<proteinExistence type="predicted"/>
<reference evidence="1" key="2">
    <citation type="journal article" date="2015" name="Fish Shellfish Immunol.">
        <title>Early steps in the European eel (Anguilla anguilla)-Vibrio vulnificus interaction in the gills: Role of the RtxA13 toxin.</title>
        <authorList>
            <person name="Callol A."/>
            <person name="Pajuelo D."/>
            <person name="Ebbesson L."/>
            <person name="Teles M."/>
            <person name="MacKenzie S."/>
            <person name="Amaro C."/>
        </authorList>
    </citation>
    <scope>NUCLEOTIDE SEQUENCE</scope>
</reference>
<name>A0A0E9VNJ7_ANGAN</name>
<reference evidence="1" key="1">
    <citation type="submission" date="2014-11" db="EMBL/GenBank/DDBJ databases">
        <authorList>
            <person name="Amaro Gonzalez C."/>
        </authorList>
    </citation>
    <scope>NUCLEOTIDE SEQUENCE</scope>
</reference>
<organism evidence="1">
    <name type="scientific">Anguilla anguilla</name>
    <name type="common">European freshwater eel</name>
    <name type="synonym">Muraena anguilla</name>
    <dbReference type="NCBI Taxonomy" id="7936"/>
    <lineage>
        <taxon>Eukaryota</taxon>
        <taxon>Metazoa</taxon>
        <taxon>Chordata</taxon>
        <taxon>Craniata</taxon>
        <taxon>Vertebrata</taxon>
        <taxon>Euteleostomi</taxon>
        <taxon>Actinopterygii</taxon>
        <taxon>Neopterygii</taxon>
        <taxon>Teleostei</taxon>
        <taxon>Anguilliformes</taxon>
        <taxon>Anguillidae</taxon>
        <taxon>Anguilla</taxon>
    </lineage>
</organism>
<evidence type="ECO:0000313" key="1">
    <source>
        <dbReference type="EMBL" id="JAH78975.1"/>
    </source>
</evidence>
<accession>A0A0E9VNJ7</accession>
<dbReference type="AlphaFoldDB" id="A0A0E9VNJ7"/>
<dbReference type="EMBL" id="GBXM01029602">
    <property type="protein sequence ID" value="JAH78975.1"/>
    <property type="molecule type" value="Transcribed_RNA"/>
</dbReference>
<sequence>MFKPLTSRLLELFFISSKF</sequence>